<evidence type="ECO:0000256" key="2">
    <source>
        <dbReference type="ARBA" id="ARBA00022771"/>
    </source>
</evidence>
<dbReference type="PANTHER" id="PTHR10782">
    <property type="entry name" value="ZINC FINGER MIZ DOMAIN-CONTAINING PROTEIN"/>
    <property type="match status" value="1"/>
</dbReference>
<keyword evidence="7" id="KW-1185">Reference proteome</keyword>
<evidence type="ECO:0000313" key="6">
    <source>
        <dbReference type="EMBL" id="RXI09108.1"/>
    </source>
</evidence>
<dbReference type="SMART" id="SM00513">
    <property type="entry name" value="SAP"/>
    <property type="match status" value="1"/>
</dbReference>
<dbReference type="InterPro" id="IPR019786">
    <property type="entry name" value="Zinc_finger_PHD-type_CS"/>
</dbReference>
<dbReference type="SMART" id="SM00249">
    <property type="entry name" value="PHD"/>
    <property type="match status" value="1"/>
</dbReference>
<evidence type="ECO:0000256" key="1">
    <source>
        <dbReference type="ARBA" id="ARBA00022723"/>
    </source>
</evidence>
<keyword evidence="2" id="KW-0863">Zinc-finger</keyword>
<dbReference type="InterPro" id="IPR013083">
    <property type="entry name" value="Znf_RING/FYVE/PHD"/>
</dbReference>
<dbReference type="Pfam" id="PF02037">
    <property type="entry name" value="SAP"/>
    <property type="match status" value="1"/>
</dbReference>
<dbReference type="PROSITE" id="PS50800">
    <property type="entry name" value="SAP"/>
    <property type="match status" value="1"/>
</dbReference>
<feature type="domain" description="SAP" evidence="5">
    <location>
        <begin position="11"/>
        <end position="45"/>
    </location>
</feature>
<dbReference type="InterPro" id="IPR001965">
    <property type="entry name" value="Znf_PHD"/>
</dbReference>
<dbReference type="InterPro" id="IPR011011">
    <property type="entry name" value="Znf_FYVE_PHD"/>
</dbReference>
<dbReference type="STRING" id="3750.A0A498KMW1"/>
<gene>
    <name evidence="6" type="ORF">DVH24_023252</name>
</gene>
<feature type="region of interest" description="Disordered" evidence="4">
    <location>
        <begin position="725"/>
        <end position="762"/>
    </location>
</feature>
<dbReference type="Proteomes" id="UP000290289">
    <property type="component" value="Chromosome 1"/>
</dbReference>
<dbReference type="GO" id="GO:0016925">
    <property type="term" value="P:protein sumoylation"/>
    <property type="evidence" value="ECO:0007669"/>
    <property type="project" value="TreeGrafter"/>
</dbReference>
<dbReference type="SUPFAM" id="SSF57903">
    <property type="entry name" value="FYVE/PHD zinc finger"/>
    <property type="match status" value="1"/>
</dbReference>
<proteinExistence type="predicted"/>
<evidence type="ECO:0000256" key="3">
    <source>
        <dbReference type="ARBA" id="ARBA00022833"/>
    </source>
</evidence>
<evidence type="ECO:0000256" key="4">
    <source>
        <dbReference type="SAM" id="MobiDB-lite"/>
    </source>
</evidence>
<sequence length="776" mass="85074">MDVVAECKRKLASFRVKELKDVLTQLGMSKQGRKQDLVDRILAEASDQHRFLAASNALHSSKKKIIEKKGVAELIDEAYRKLPNTSSADSASKEQSGSDTCSVKRKKEVKTFKDPDVKICCPCGSALSNGLMIQCVDSSCQVQQHLGCVIIPEETRDFNIPVRPLFYCVLCRLKRADPFWATVVDLLSPVKLVTSNIPIDGANPTQSVEKTFLLSRADRDLLKDNQYDVQAWCILLNDSVSFRMQWPQFADLQVNGVNVRTVNRPAHQLLGANGRDDGALITIYTGEGINKISLSACDNRAFCLGVRLVKRRTVQQVLNLIPKEEDGELFEDALARIRRCIGGGPAVAAEDSDSDLEVISDSISVNLRCPSLATGCGSQTMGCNLQSDTKLTHLDPEYPPGHPNRAVLAVSRKWQCPVCLKNYSVEDVIIDRYFNRITTMMRNCGEDIAEINVKPDGSWSAKTKGEFGDLAQWHLPDGSPCGASGLEPLRKLKLESGLNEDNGVKYNWVTEVRGHQPDTLEEVFEGCSHNVITMSSSDSSGNLDFSVNEDNEINSDPTFSNKNGDSAEAGNADVIILSDSEEEDANLVSSGTTYSTFPVSGTDPGFQYFGNVSGSFIDSTLVPADLNPSSQVMNSSMFHADAGLDLIENTLPFASEDPSLQNFLPTQPSALLEECDSGQHPPESNGISGDDWISLRLGRVDENVPNACPEHVSTHEVHLSNECGSDEATPLIKDGTDEVRSNKAKSRKFSDGPFSFPRQPRTLRQRVYLPVESNSE</sequence>
<reference evidence="6 7" key="1">
    <citation type="submission" date="2018-10" db="EMBL/GenBank/DDBJ databases">
        <title>A high-quality apple genome assembly.</title>
        <authorList>
            <person name="Hu J."/>
        </authorList>
    </citation>
    <scope>NUCLEOTIDE SEQUENCE [LARGE SCALE GENOMIC DNA]</scope>
    <source>
        <strain evidence="7">cv. HFTH1</strain>
        <tissue evidence="6">Young leaf</tissue>
    </source>
</reference>
<organism evidence="6 7">
    <name type="scientific">Malus domestica</name>
    <name type="common">Apple</name>
    <name type="synonym">Pyrus malus</name>
    <dbReference type="NCBI Taxonomy" id="3750"/>
    <lineage>
        <taxon>Eukaryota</taxon>
        <taxon>Viridiplantae</taxon>
        <taxon>Streptophyta</taxon>
        <taxon>Embryophyta</taxon>
        <taxon>Tracheophyta</taxon>
        <taxon>Spermatophyta</taxon>
        <taxon>Magnoliopsida</taxon>
        <taxon>eudicotyledons</taxon>
        <taxon>Gunneridae</taxon>
        <taxon>Pentapetalae</taxon>
        <taxon>rosids</taxon>
        <taxon>fabids</taxon>
        <taxon>Rosales</taxon>
        <taxon>Rosaceae</taxon>
        <taxon>Amygdaloideae</taxon>
        <taxon>Maleae</taxon>
        <taxon>Malus</taxon>
    </lineage>
</organism>
<dbReference type="InterPro" id="IPR036361">
    <property type="entry name" value="SAP_dom_sf"/>
</dbReference>
<name>A0A498KMW1_MALDO</name>
<dbReference type="AlphaFoldDB" id="A0A498KMW1"/>
<protein>
    <recommendedName>
        <fullName evidence="5">SAP domain-containing protein</fullName>
    </recommendedName>
</protein>
<keyword evidence="1" id="KW-0479">Metal-binding</keyword>
<dbReference type="GO" id="GO:0000785">
    <property type="term" value="C:chromatin"/>
    <property type="evidence" value="ECO:0007669"/>
    <property type="project" value="TreeGrafter"/>
</dbReference>
<keyword evidence="3" id="KW-0862">Zinc</keyword>
<dbReference type="InterPro" id="IPR003034">
    <property type="entry name" value="SAP_dom"/>
</dbReference>
<dbReference type="Gene3D" id="1.10.720.30">
    <property type="entry name" value="SAP domain"/>
    <property type="match status" value="1"/>
</dbReference>
<dbReference type="PROSITE" id="PS01359">
    <property type="entry name" value="ZF_PHD_1"/>
    <property type="match status" value="1"/>
</dbReference>
<dbReference type="SUPFAM" id="SSF68906">
    <property type="entry name" value="SAP domain"/>
    <property type="match status" value="1"/>
</dbReference>
<comment type="caution">
    <text evidence="6">The sequence shown here is derived from an EMBL/GenBank/DDBJ whole genome shotgun (WGS) entry which is preliminary data.</text>
</comment>
<evidence type="ECO:0000313" key="7">
    <source>
        <dbReference type="Proteomes" id="UP000290289"/>
    </source>
</evidence>
<evidence type="ECO:0000259" key="5">
    <source>
        <dbReference type="PROSITE" id="PS50800"/>
    </source>
</evidence>
<dbReference type="Gene3D" id="3.30.40.10">
    <property type="entry name" value="Zinc/RING finger domain, C3HC4 (zinc finger)"/>
    <property type="match status" value="2"/>
</dbReference>
<accession>A0A498KMW1</accession>
<dbReference type="GO" id="GO:0061665">
    <property type="term" value="F:SUMO ligase activity"/>
    <property type="evidence" value="ECO:0007669"/>
    <property type="project" value="TreeGrafter"/>
</dbReference>
<dbReference type="EMBL" id="RDQH01000327">
    <property type="protein sequence ID" value="RXI09108.1"/>
    <property type="molecule type" value="Genomic_DNA"/>
</dbReference>
<dbReference type="PANTHER" id="PTHR10782:SF102">
    <property type="entry name" value="E3 SUMO-PROTEIN LIGASE SIZ1"/>
    <property type="match status" value="1"/>
</dbReference>
<dbReference type="GO" id="GO:0008270">
    <property type="term" value="F:zinc ion binding"/>
    <property type="evidence" value="ECO:0007669"/>
    <property type="project" value="UniProtKB-KW"/>
</dbReference>